<reference evidence="3 4" key="1">
    <citation type="submission" date="2019-02" db="EMBL/GenBank/DDBJ databases">
        <title>Pedobacter sp. RP-3-11 sp. nov., isolated from Arctic soil.</title>
        <authorList>
            <person name="Dahal R.H."/>
        </authorList>
    </citation>
    <scope>NUCLEOTIDE SEQUENCE [LARGE SCALE GENOMIC DNA]</scope>
    <source>
        <strain evidence="3 4">RP-3-11</strain>
    </source>
</reference>
<sequence length="251" mass="28152">MFFILSKILLFVIKPLIWVSILIIWGILTKNQRRKQRLIVTAFAVLFLFSNGFIVGKLTNAYEADYPKEQKFDVGIVLGGFSSLNDRNNKIAFNAAGDRLFQAISLYKNGEIAKILISGGNGNLIDTTAKEANNVVDYLKLIGIPDSAILIETRSRNTIENARYSLTLIDKTNPKAKILVITSAWHIPRAKLIFDKQSKSKIEYYPTNFSGSTEFDLGDYIIPSASALSTWEMLFKEWIGLAVDSFRAQNG</sequence>
<dbReference type="InterPro" id="IPR014729">
    <property type="entry name" value="Rossmann-like_a/b/a_fold"/>
</dbReference>
<dbReference type="Gene3D" id="3.40.50.620">
    <property type="entry name" value="HUPs"/>
    <property type="match status" value="1"/>
</dbReference>
<accession>A0A4R0P3T0</accession>
<proteinExistence type="predicted"/>
<keyword evidence="4" id="KW-1185">Reference proteome</keyword>
<evidence type="ECO:0000256" key="1">
    <source>
        <dbReference type="SAM" id="Phobius"/>
    </source>
</evidence>
<feature type="transmembrane region" description="Helical" evidence="1">
    <location>
        <begin position="6"/>
        <end position="26"/>
    </location>
</feature>
<dbReference type="GO" id="GO:0043164">
    <property type="term" value="P:Gram-negative-bacterium-type cell wall biogenesis"/>
    <property type="evidence" value="ECO:0007669"/>
    <property type="project" value="TreeGrafter"/>
</dbReference>
<dbReference type="OrthoDB" id="9782395at2"/>
<feature type="transmembrane region" description="Helical" evidence="1">
    <location>
        <begin position="38"/>
        <end position="56"/>
    </location>
</feature>
<dbReference type="Proteomes" id="UP000291485">
    <property type="component" value="Unassembled WGS sequence"/>
</dbReference>
<evidence type="ECO:0000259" key="2">
    <source>
        <dbReference type="Pfam" id="PF02698"/>
    </source>
</evidence>
<gene>
    <name evidence="3" type="ORF">EZ449_10980</name>
</gene>
<organism evidence="3 4">
    <name type="scientific">Pedobacter frigidisoli</name>
    <dbReference type="NCBI Taxonomy" id="2530455"/>
    <lineage>
        <taxon>Bacteria</taxon>
        <taxon>Pseudomonadati</taxon>
        <taxon>Bacteroidota</taxon>
        <taxon>Sphingobacteriia</taxon>
        <taxon>Sphingobacteriales</taxon>
        <taxon>Sphingobacteriaceae</taxon>
        <taxon>Pedobacter</taxon>
    </lineage>
</organism>
<keyword evidence="1" id="KW-1133">Transmembrane helix</keyword>
<dbReference type="InterPro" id="IPR051599">
    <property type="entry name" value="Cell_Envelope_Assoc"/>
</dbReference>
<dbReference type="PANTHER" id="PTHR30336:SF4">
    <property type="entry name" value="ENVELOPE BIOGENESIS FACTOR ELYC"/>
    <property type="match status" value="1"/>
</dbReference>
<protein>
    <submittedName>
        <fullName evidence="3">YdcF family protein</fullName>
    </submittedName>
</protein>
<evidence type="ECO:0000313" key="3">
    <source>
        <dbReference type="EMBL" id="TCD10333.1"/>
    </source>
</evidence>
<feature type="domain" description="DUF218" evidence="2">
    <location>
        <begin position="73"/>
        <end position="240"/>
    </location>
</feature>
<evidence type="ECO:0000313" key="4">
    <source>
        <dbReference type="Proteomes" id="UP000291485"/>
    </source>
</evidence>
<dbReference type="GO" id="GO:0005886">
    <property type="term" value="C:plasma membrane"/>
    <property type="evidence" value="ECO:0007669"/>
    <property type="project" value="TreeGrafter"/>
</dbReference>
<dbReference type="GO" id="GO:0000270">
    <property type="term" value="P:peptidoglycan metabolic process"/>
    <property type="evidence" value="ECO:0007669"/>
    <property type="project" value="TreeGrafter"/>
</dbReference>
<dbReference type="CDD" id="cd06259">
    <property type="entry name" value="YdcF-like"/>
    <property type="match status" value="1"/>
</dbReference>
<dbReference type="EMBL" id="SJSN01000007">
    <property type="protein sequence ID" value="TCD10333.1"/>
    <property type="molecule type" value="Genomic_DNA"/>
</dbReference>
<dbReference type="InterPro" id="IPR003848">
    <property type="entry name" value="DUF218"/>
</dbReference>
<dbReference type="RefSeq" id="WP_131558611.1">
    <property type="nucleotide sequence ID" value="NZ_SJSN01000007.1"/>
</dbReference>
<keyword evidence="1" id="KW-0472">Membrane</keyword>
<dbReference type="AlphaFoldDB" id="A0A4R0P3T0"/>
<name>A0A4R0P3T0_9SPHI</name>
<comment type="caution">
    <text evidence="3">The sequence shown here is derived from an EMBL/GenBank/DDBJ whole genome shotgun (WGS) entry which is preliminary data.</text>
</comment>
<keyword evidence="1" id="KW-0812">Transmembrane</keyword>
<dbReference type="PANTHER" id="PTHR30336">
    <property type="entry name" value="INNER MEMBRANE PROTEIN, PROBABLE PERMEASE"/>
    <property type="match status" value="1"/>
</dbReference>
<dbReference type="Pfam" id="PF02698">
    <property type="entry name" value="DUF218"/>
    <property type="match status" value="1"/>
</dbReference>